<evidence type="ECO:0000256" key="1">
    <source>
        <dbReference type="ARBA" id="ARBA00001966"/>
    </source>
</evidence>
<evidence type="ECO:0000256" key="2">
    <source>
        <dbReference type="ARBA" id="ARBA00022485"/>
    </source>
</evidence>
<sequence length="232" mass="25823">MKISGLQKTTLLDFPGHVACTIFTGGCNFRCPFCHNSDLLDNGADDDYTEEEVFEFLHKRKGVLEGVCITGGEPTLQPDLEDFIRKVRELGLAVKLDTNGYKPELLKDLCQKGLLDYVAMDIKASRDHYGEVAGAPGLNMELVDESIAFLLSGNTPYEFRTTVVRGLHTAEDFRKIGPWIKGCPGYYLQCFTESGQVLVPGIYSDFTKEEMLGFADLVRPYVGQVSLRGIDY</sequence>
<proteinExistence type="predicted"/>
<name>A0A0J9BIZ6_9FIRM</name>
<keyword evidence="6" id="KW-0411">Iron-sulfur</keyword>
<evidence type="ECO:0000256" key="3">
    <source>
        <dbReference type="ARBA" id="ARBA00022691"/>
    </source>
</evidence>
<dbReference type="InterPro" id="IPR012840">
    <property type="entry name" value="NrdG2"/>
</dbReference>
<dbReference type="InterPro" id="IPR034457">
    <property type="entry name" value="Organic_radical-activating"/>
</dbReference>
<dbReference type="InterPro" id="IPR058240">
    <property type="entry name" value="rSAM_sf"/>
</dbReference>
<gene>
    <name evidence="8" type="ORF">HMPREF9470_05094</name>
</gene>
<dbReference type="PANTHER" id="PTHR30352">
    <property type="entry name" value="PYRUVATE FORMATE-LYASE-ACTIVATING ENZYME"/>
    <property type="match status" value="1"/>
</dbReference>
<dbReference type="PATRIC" id="fig|742734.4.peg.5453"/>
<dbReference type="PANTHER" id="PTHR30352:SF13">
    <property type="entry name" value="GLYCYL-RADICAL ENZYME ACTIVATING ENZYME YJJW-RELATED"/>
    <property type="match status" value="1"/>
</dbReference>
<dbReference type="CDD" id="cd01335">
    <property type="entry name" value="Radical_SAM"/>
    <property type="match status" value="1"/>
</dbReference>
<evidence type="ECO:0000256" key="4">
    <source>
        <dbReference type="ARBA" id="ARBA00022723"/>
    </source>
</evidence>
<dbReference type="Gene3D" id="3.20.20.70">
    <property type="entry name" value="Aldolase class I"/>
    <property type="match status" value="1"/>
</dbReference>
<dbReference type="SUPFAM" id="SSF102114">
    <property type="entry name" value="Radical SAM enzymes"/>
    <property type="match status" value="1"/>
</dbReference>
<dbReference type="PROSITE" id="PS51257">
    <property type="entry name" value="PROKAR_LIPOPROTEIN"/>
    <property type="match status" value="1"/>
</dbReference>
<evidence type="ECO:0000256" key="6">
    <source>
        <dbReference type="ARBA" id="ARBA00023014"/>
    </source>
</evidence>
<dbReference type="GO" id="GO:0003824">
    <property type="term" value="F:catalytic activity"/>
    <property type="evidence" value="ECO:0007669"/>
    <property type="project" value="InterPro"/>
</dbReference>
<dbReference type="EMBL" id="ADLK01000047">
    <property type="protein sequence ID" value="KMW12922.1"/>
    <property type="molecule type" value="Genomic_DNA"/>
</dbReference>
<dbReference type="NCBIfam" id="TIGR02495">
    <property type="entry name" value="NrdG2"/>
    <property type="match status" value="1"/>
</dbReference>
<dbReference type="GO" id="GO:0046872">
    <property type="term" value="F:metal ion binding"/>
    <property type="evidence" value="ECO:0007669"/>
    <property type="project" value="UniProtKB-KW"/>
</dbReference>
<dbReference type="InterPro" id="IPR007197">
    <property type="entry name" value="rSAM"/>
</dbReference>
<evidence type="ECO:0000259" key="7">
    <source>
        <dbReference type="PROSITE" id="PS51918"/>
    </source>
</evidence>
<evidence type="ECO:0000313" key="8">
    <source>
        <dbReference type="EMBL" id="KMW12922.1"/>
    </source>
</evidence>
<evidence type="ECO:0000313" key="9">
    <source>
        <dbReference type="Proteomes" id="UP000037392"/>
    </source>
</evidence>
<dbReference type="RefSeq" id="WP_048931046.1">
    <property type="nucleotide sequence ID" value="NZ_KQ235885.1"/>
</dbReference>
<dbReference type="SFLD" id="SFLDS00029">
    <property type="entry name" value="Radical_SAM"/>
    <property type="match status" value="1"/>
</dbReference>
<evidence type="ECO:0000256" key="5">
    <source>
        <dbReference type="ARBA" id="ARBA00023004"/>
    </source>
</evidence>
<keyword evidence="2" id="KW-0004">4Fe-4S</keyword>
<dbReference type="InterPro" id="IPR013785">
    <property type="entry name" value="Aldolase_TIM"/>
</dbReference>
<keyword evidence="3" id="KW-0949">S-adenosyl-L-methionine</keyword>
<protein>
    <submittedName>
        <fullName evidence="8">Anaerobic ribonucleoside-triphosphate reductase activating protein</fullName>
    </submittedName>
</protein>
<dbReference type="AlphaFoldDB" id="A0A0J9BIZ6"/>
<reference evidence="8 9" key="1">
    <citation type="submission" date="2011-04" db="EMBL/GenBank/DDBJ databases">
        <title>The Genome Sequence of Clostridium citroniae WAL-19142.</title>
        <authorList>
            <consortium name="The Broad Institute Genome Sequencing Platform"/>
            <person name="Earl A."/>
            <person name="Ward D."/>
            <person name="Feldgarden M."/>
            <person name="Gevers D."/>
            <person name="Warren Y.A."/>
            <person name="Tyrrell K.L."/>
            <person name="Citron D.M."/>
            <person name="Goldstein E.J."/>
            <person name="Daigneault M."/>
            <person name="Allen-Vercoe E."/>
            <person name="Young S.K."/>
            <person name="Zeng Q."/>
            <person name="Gargeya S."/>
            <person name="Fitzgerald M."/>
            <person name="Haas B."/>
            <person name="Abouelleil A."/>
            <person name="Alvarado L."/>
            <person name="Arachchi H.M."/>
            <person name="Berlin A."/>
            <person name="Brown A."/>
            <person name="Chapman S.B."/>
            <person name="Chen Z."/>
            <person name="Dunbar C."/>
            <person name="Freedman E."/>
            <person name="Gearin G."/>
            <person name="Gellesch M."/>
            <person name="Goldberg J."/>
            <person name="Griggs A."/>
            <person name="Gujja S."/>
            <person name="Heilman E.R."/>
            <person name="Heiman D."/>
            <person name="Howarth C."/>
            <person name="Larson L."/>
            <person name="Lui A."/>
            <person name="MacDonald P.J."/>
            <person name="Mehta T."/>
            <person name="Montmayeur A."/>
            <person name="Murphy C."/>
            <person name="Neiman D."/>
            <person name="Pearson M."/>
            <person name="Priest M."/>
            <person name="Roberts A."/>
            <person name="Saif S."/>
            <person name="Shea T."/>
            <person name="Shenoy N."/>
            <person name="Sisk P."/>
            <person name="Stolte C."/>
            <person name="Sykes S."/>
            <person name="White J."/>
            <person name="Yandava C."/>
            <person name="Wortman J."/>
            <person name="Nusbaum C."/>
            <person name="Birren B."/>
        </authorList>
    </citation>
    <scope>NUCLEOTIDE SEQUENCE [LARGE SCALE GENOMIC DNA]</scope>
    <source>
        <strain evidence="8 9">WAL-19142</strain>
    </source>
</reference>
<keyword evidence="5" id="KW-0408">Iron</keyword>
<feature type="domain" description="Radical SAM core" evidence="7">
    <location>
        <begin position="13"/>
        <end position="228"/>
    </location>
</feature>
<dbReference type="OrthoDB" id="9782387at2"/>
<dbReference type="GeneID" id="93164881"/>
<dbReference type="Proteomes" id="UP000037392">
    <property type="component" value="Unassembled WGS sequence"/>
</dbReference>
<comment type="caution">
    <text evidence="8">The sequence shown here is derived from an EMBL/GenBank/DDBJ whole genome shotgun (WGS) entry which is preliminary data.</text>
</comment>
<dbReference type="PROSITE" id="PS51918">
    <property type="entry name" value="RADICAL_SAM"/>
    <property type="match status" value="1"/>
</dbReference>
<dbReference type="Pfam" id="PF04055">
    <property type="entry name" value="Radical_SAM"/>
    <property type="match status" value="1"/>
</dbReference>
<comment type="cofactor">
    <cofactor evidence="1">
        <name>[4Fe-4S] cluster</name>
        <dbReference type="ChEBI" id="CHEBI:49883"/>
    </cofactor>
</comment>
<organism evidence="8 9">
    <name type="scientific">[Clostridium] citroniae WAL-19142</name>
    <dbReference type="NCBI Taxonomy" id="742734"/>
    <lineage>
        <taxon>Bacteria</taxon>
        <taxon>Bacillati</taxon>
        <taxon>Bacillota</taxon>
        <taxon>Clostridia</taxon>
        <taxon>Lachnospirales</taxon>
        <taxon>Lachnospiraceae</taxon>
        <taxon>Enterocloster</taxon>
    </lineage>
</organism>
<dbReference type="GO" id="GO:0051539">
    <property type="term" value="F:4 iron, 4 sulfur cluster binding"/>
    <property type="evidence" value="ECO:0007669"/>
    <property type="project" value="UniProtKB-KW"/>
</dbReference>
<keyword evidence="4" id="KW-0479">Metal-binding</keyword>
<accession>A0A0J9BIZ6</accession>
<dbReference type="SFLD" id="SFLDG01094">
    <property type="entry name" value="Uncharacterised_Radical_SAM_Su"/>
    <property type="match status" value="1"/>
</dbReference>